<comment type="pathway">
    <text evidence="1">Cofactor biosynthesis; riboflavin biosynthesis; 5-amino-6-(D-ribitylamino)uracil from GTP: step 2/4.</text>
</comment>
<feature type="signal peptide" evidence="9">
    <location>
        <begin position="1"/>
        <end position="25"/>
    </location>
</feature>
<dbReference type="GO" id="GO:0008835">
    <property type="term" value="F:diaminohydroxyphosphoribosylaminopyrimidine deaminase activity"/>
    <property type="evidence" value="ECO:0007669"/>
    <property type="project" value="InterPro"/>
</dbReference>
<dbReference type="AlphaFoldDB" id="A0A5J4Z2J9"/>
<dbReference type="PANTHER" id="PTHR38011:SF7">
    <property type="entry name" value="2,5-DIAMINO-6-RIBOSYLAMINO-4(3H)-PYRIMIDINONE 5'-PHOSPHATE REDUCTASE"/>
    <property type="match status" value="1"/>
</dbReference>
<dbReference type="Proteomes" id="UP000324585">
    <property type="component" value="Unassembled WGS sequence"/>
</dbReference>
<feature type="chain" id="PRO_5023802557" evidence="9">
    <location>
        <begin position="26"/>
        <end position="686"/>
    </location>
</feature>
<keyword evidence="9" id="KW-0732">Signal</keyword>
<dbReference type="GO" id="GO:0008703">
    <property type="term" value="F:5-amino-6-(5-phosphoribosylamino)uracil reductase activity"/>
    <property type="evidence" value="ECO:0007669"/>
    <property type="project" value="InterPro"/>
</dbReference>
<dbReference type="InterPro" id="IPR024072">
    <property type="entry name" value="DHFR-like_dom_sf"/>
</dbReference>
<dbReference type="InterPro" id="IPR002734">
    <property type="entry name" value="RibDG_C"/>
</dbReference>
<evidence type="ECO:0000256" key="1">
    <source>
        <dbReference type="ARBA" id="ARBA00004882"/>
    </source>
</evidence>
<comment type="pathway">
    <text evidence="2">Cofactor biosynthesis; riboflavin biosynthesis; 5-amino-6-(D-ribitylamino)uracil from GTP: step 3/4.</text>
</comment>
<evidence type="ECO:0000256" key="6">
    <source>
        <dbReference type="ARBA" id="ARBA00022857"/>
    </source>
</evidence>
<dbReference type="EMBL" id="VRMN01000001">
    <property type="protein sequence ID" value="KAA8498071.1"/>
    <property type="molecule type" value="Genomic_DNA"/>
</dbReference>
<dbReference type="PROSITE" id="PS00903">
    <property type="entry name" value="CYT_DCMP_DEAMINASES_1"/>
    <property type="match status" value="1"/>
</dbReference>
<evidence type="ECO:0000313" key="11">
    <source>
        <dbReference type="EMBL" id="KAA8498071.1"/>
    </source>
</evidence>
<evidence type="ECO:0000256" key="7">
    <source>
        <dbReference type="ARBA" id="ARBA00023002"/>
    </source>
</evidence>
<dbReference type="GO" id="GO:0050661">
    <property type="term" value="F:NADP binding"/>
    <property type="evidence" value="ECO:0007669"/>
    <property type="project" value="InterPro"/>
</dbReference>
<proteinExistence type="predicted"/>
<evidence type="ECO:0000313" key="12">
    <source>
        <dbReference type="Proteomes" id="UP000324585"/>
    </source>
</evidence>
<evidence type="ECO:0000256" key="9">
    <source>
        <dbReference type="SAM" id="SignalP"/>
    </source>
</evidence>
<dbReference type="UniPathway" id="UPA00275">
    <property type="reaction ID" value="UER00401"/>
</dbReference>
<evidence type="ECO:0000256" key="3">
    <source>
        <dbReference type="ARBA" id="ARBA00022619"/>
    </source>
</evidence>
<dbReference type="NCBIfam" id="TIGR00326">
    <property type="entry name" value="eubact_ribD"/>
    <property type="match status" value="1"/>
</dbReference>
<accession>A0A5J4Z2J9</accession>
<dbReference type="InterPro" id="IPR002125">
    <property type="entry name" value="CMP_dCMP_dom"/>
</dbReference>
<protein>
    <submittedName>
        <fullName evidence="11">Riboflavin biosynthesis protein RibD</fullName>
    </submittedName>
</protein>
<name>A0A5J4Z2J9_PORPP</name>
<keyword evidence="6" id="KW-0521">NADP</keyword>
<keyword evidence="8" id="KW-0511">Multifunctional enzyme</keyword>
<dbReference type="InterPro" id="IPR016192">
    <property type="entry name" value="APOBEC/CMP_deaminase_Zn-bd"/>
</dbReference>
<evidence type="ECO:0000256" key="4">
    <source>
        <dbReference type="ARBA" id="ARBA00022723"/>
    </source>
</evidence>
<dbReference type="InterPro" id="IPR050765">
    <property type="entry name" value="Riboflavin_Biosynth_HTPR"/>
</dbReference>
<dbReference type="CDD" id="cd01284">
    <property type="entry name" value="Riboflavin_deaminase-reductase"/>
    <property type="match status" value="1"/>
</dbReference>
<dbReference type="PANTHER" id="PTHR38011">
    <property type="entry name" value="DIHYDROFOLATE REDUCTASE FAMILY PROTEIN (AFU_ORTHOLOGUE AFUA_8G06820)"/>
    <property type="match status" value="1"/>
</dbReference>
<dbReference type="InterPro" id="IPR004794">
    <property type="entry name" value="Eubact_RibD"/>
</dbReference>
<dbReference type="Pfam" id="PF01872">
    <property type="entry name" value="RibD_C"/>
    <property type="match status" value="1"/>
</dbReference>
<organism evidence="11 12">
    <name type="scientific">Porphyridium purpureum</name>
    <name type="common">Red alga</name>
    <name type="synonym">Porphyridium cruentum</name>
    <dbReference type="NCBI Taxonomy" id="35688"/>
    <lineage>
        <taxon>Eukaryota</taxon>
        <taxon>Rhodophyta</taxon>
        <taxon>Bangiophyceae</taxon>
        <taxon>Porphyridiales</taxon>
        <taxon>Porphyridiaceae</taxon>
        <taxon>Porphyridium</taxon>
    </lineage>
</organism>
<feature type="domain" description="CMP/dCMP-type deaminase" evidence="10">
    <location>
        <begin position="311"/>
        <end position="440"/>
    </location>
</feature>
<evidence type="ECO:0000256" key="8">
    <source>
        <dbReference type="ARBA" id="ARBA00023268"/>
    </source>
</evidence>
<gene>
    <name evidence="11" type="ORF">FVE85_5656</name>
</gene>
<reference evidence="12" key="1">
    <citation type="journal article" date="2019" name="Nat. Commun.">
        <title>Expansion of phycobilisome linker gene families in mesophilic red algae.</title>
        <authorList>
            <person name="Lee J."/>
            <person name="Kim D."/>
            <person name="Bhattacharya D."/>
            <person name="Yoon H.S."/>
        </authorList>
    </citation>
    <scope>NUCLEOTIDE SEQUENCE [LARGE SCALE GENOMIC DNA]</scope>
    <source>
        <strain evidence="12">CCMP 1328</strain>
    </source>
</reference>
<evidence type="ECO:0000256" key="2">
    <source>
        <dbReference type="ARBA" id="ARBA00004910"/>
    </source>
</evidence>
<dbReference type="Gene3D" id="3.40.140.10">
    <property type="entry name" value="Cytidine Deaminase, domain 2"/>
    <property type="match status" value="1"/>
</dbReference>
<dbReference type="GO" id="GO:0008270">
    <property type="term" value="F:zinc ion binding"/>
    <property type="evidence" value="ECO:0007669"/>
    <property type="project" value="InterPro"/>
</dbReference>
<dbReference type="OrthoDB" id="206452at2759"/>
<keyword evidence="4" id="KW-0479">Metal-binding</keyword>
<dbReference type="PROSITE" id="PS51747">
    <property type="entry name" value="CYT_DCMP_DEAMINASES_2"/>
    <property type="match status" value="1"/>
</dbReference>
<dbReference type="GO" id="GO:0009231">
    <property type="term" value="P:riboflavin biosynthetic process"/>
    <property type="evidence" value="ECO:0007669"/>
    <property type="project" value="UniProtKB-UniPathway"/>
</dbReference>
<dbReference type="InterPro" id="IPR016193">
    <property type="entry name" value="Cytidine_deaminase-like"/>
</dbReference>
<keyword evidence="12" id="KW-1185">Reference proteome</keyword>
<dbReference type="Pfam" id="PF00383">
    <property type="entry name" value="dCMP_cyt_deam_1"/>
    <property type="match status" value="1"/>
</dbReference>
<dbReference type="Gene3D" id="3.40.430.10">
    <property type="entry name" value="Dihydrofolate Reductase, subunit A"/>
    <property type="match status" value="1"/>
</dbReference>
<keyword evidence="7" id="KW-0560">Oxidoreductase</keyword>
<evidence type="ECO:0000256" key="5">
    <source>
        <dbReference type="ARBA" id="ARBA00022833"/>
    </source>
</evidence>
<keyword evidence="5" id="KW-0862">Zinc</keyword>
<dbReference type="SUPFAM" id="SSF53927">
    <property type="entry name" value="Cytidine deaminase-like"/>
    <property type="match status" value="1"/>
</dbReference>
<dbReference type="NCBIfam" id="TIGR00227">
    <property type="entry name" value="ribD_Cterm"/>
    <property type="match status" value="1"/>
</dbReference>
<sequence length="686" mass="73103">MASRTNVCVLLMVAFLGLGLRGLQAQTCRPVISSGLECTPDGTELLILTPDGGPVLCEATMVTCEVPDGMGGCTTMDCLGYIERPTWFLSAFSDSCDDVCLGVGACNAEADSLVNSEDRIQAIADLFSLTCAVFVPTPSEFAPGFQTDLNRCGYPTTESNTCGAGAGTVQRFCCCGTTADCSLAFGIFPTRCLSNNLPDGMAGLIRTQRQPKVSEKMERIDCGPLLYVIGLDKGVRAVPQTDCAGERLLRRATCNTHGQANFVPYRSRRRKSRVVRLALYSGGPDCDSGDPIALTRQTLDSGPSSGGNATETERDAMRRALVLARLAQGRTRPNPIVGCVVLERVSGEVLGEGYHHRAGQPHAEVNALRDCVHRGNAHRIAGATAVVTLEPCNHFGRTPPCSQALINANIGRVVIGMIDPDPRTAGRGAQALRDAGIQVVTNVEQALCEDANEAFSHRIRTGLPFGVLKYAMTLDGRTACDSGSSKWISGVQARGTVQQIRAGSDAIIVGGNTVRTDDPSLTLRDEKGCDVLRDKAELPLRVVLSAKLELPLDSKVFDTSVAATAVFCLAARAESGRVEQLRRKGVVVHTLENDHTILPLDVMKVLSEKHDCMQVLWECGGSLAAAAVRSHCVQKVHAFVAPKIVGGTLYSPLAGIGTERMDDALNLRRVSTSVLDNGDVMISGYL</sequence>
<evidence type="ECO:0000259" key="10">
    <source>
        <dbReference type="PROSITE" id="PS51747"/>
    </source>
</evidence>
<dbReference type="SUPFAM" id="SSF53597">
    <property type="entry name" value="Dihydrofolate reductase-like"/>
    <property type="match status" value="1"/>
</dbReference>
<keyword evidence="3" id="KW-0686">Riboflavin biosynthesis</keyword>
<dbReference type="InterPro" id="IPR011549">
    <property type="entry name" value="RibD_C"/>
</dbReference>
<comment type="caution">
    <text evidence="11">The sequence shown here is derived from an EMBL/GenBank/DDBJ whole genome shotgun (WGS) entry which is preliminary data.</text>
</comment>